<evidence type="ECO:0000313" key="3">
    <source>
        <dbReference type="EMBL" id="AFZ46689.1"/>
    </source>
</evidence>
<dbReference type="Gene3D" id="3.90.550.10">
    <property type="entry name" value="Spore Coat Polysaccharide Biosynthesis Protein SpsA, Chain A"/>
    <property type="match status" value="1"/>
</dbReference>
<feature type="region of interest" description="Disordered" evidence="1">
    <location>
        <begin position="1"/>
        <end position="32"/>
    </location>
</feature>
<accession>K9YIM8</accession>
<proteinExistence type="predicted"/>
<dbReference type="eggNOG" id="COG1215">
    <property type="taxonomic scope" value="Bacteria"/>
</dbReference>
<protein>
    <submittedName>
        <fullName evidence="3">Glycosyl transferase family 2</fullName>
    </submittedName>
</protein>
<evidence type="ECO:0000256" key="1">
    <source>
        <dbReference type="SAM" id="MobiDB-lite"/>
    </source>
</evidence>
<dbReference type="InterPro" id="IPR001173">
    <property type="entry name" value="Glyco_trans_2-like"/>
</dbReference>
<gene>
    <name evidence="3" type="ordered locus">Cyast_0715</name>
</gene>
<dbReference type="CDD" id="cd06433">
    <property type="entry name" value="GT_2_WfgS_like"/>
    <property type="match status" value="1"/>
</dbReference>
<keyword evidence="4" id="KW-1185">Reference proteome</keyword>
<dbReference type="InterPro" id="IPR029044">
    <property type="entry name" value="Nucleotide-diphossugar_trans"/>
</dbReference>
<evidence type="ECO:0000259" key="2">
    <source>
        <dbReference type="Pfam" id="PF00535"/>
    </source>
</evidence>
<dbReference type="EMBL" id="CP003940">
    <property type="protein sequence ID" value="AFZ46689.1"/>
    <property type="molecule type" value="Genomic_DNA"/>
</dbReference>
<organism evidence="3 4">
    <name type="scientific">Cyanobacterium stanieri (strain ATCC 29140 / PCC 7202)</name>
    <dbReference type="NCBI Taxonomy" id="292563"/>
    <lineage>
        <taxon>Bacteria</taxon>
        <taxon>Bacillati</taxon>
        <taxon>Cyanobacteriota</taxon>
        <taxon>Cyanophyceae</taxon>
        <taxon>Oscillatoriophycideae</taxon>
        <taxon>Chroococcales</taxon>
        <taxon>Geminocystaceae</taxon>
        <taxon>Cyanobacterium</taxon>
    </lineage>
</organism>
<dbReference type="SUPFAM" id="SSF53448">
    <property type="entry name" value="Nucleotide-diphospho-sugar transferases"/>
    <property type="match status" value="1"/>
</dbReference>
<dbReference type="STRING" id="292563.Cyast_0715"/>
<dbReference type="PANTHER" id="PTHR22916:SF65">
    <property type="entry name" value="SLR1065 PROTEIN"/>
    <property type="match status" value="1"/>
</dbReference>
<dbReference type="BioCyc" id="CSTA292563:G1353-721-MONOMER"/>
<evidence type="ECO:0000313" key="4">
    <source>
        <dbReference type="Proteomes" id="UP000010483"/>
    </source>
</evidence>
<keyword evidence="3" id="KW-0808">Transferase</keyword>
<sequence>MLVATLDTLPPPPENKQGWPWTEETPRVSDKMPEGVDWPKITIVTPSYNQGEYLEETIRSVLLQGYPNLEYIIIDGGSNDNSVEIIEKYSPWLAYWVSEKDQGQSNGINKGFQKATGDIIAWLNSDDYYFQGVLSRVAQEINPQKKRFVVTGKVFLSNINTFHGLSPVFSRYNLLFHQQSGMKGLPTVMPPQQGTFWHKEVFTKTGLLDEELNLCMDYDYWLRIMLYNHYKFHFIPQEFAYFRLHSDCKSGQGWSTFAKENMAVFNKHWQNLPSWEKVYAKFYWLSSSYLFMFALKCKKLLSK</sequence>
<dbReference type="HOGENOM" id="CLU_025996_21_0_3"/>
<reference evidence="4" key="1">
    <citation type="journal article" date="2013" name="Proc. Natl. Acad. Sci. U.S.A.">
        <title>Improving the coverage of the cyanobacterial phylum using diversity-driven genome sequencing.</title>
        <authorList>
            <person name="Shih P.M."/>
            <person name="Wu D."/>
            <person name="Latifi A."/>
            <person name="Axen S.D."/>
            <person name="Fewer D.P."/>
            <person name="Talla E."/>
            <person name="Calteau A."/>
            <person name="Cai F."/>
            <person name="Tandeau de Marsac N."/>
            <person name="Rippka R."/>
            <person name="Herdman M."/>
            <person name="Sivonen K."/>
            <person name="Coursin T."/>
            <person name="Laurent T."/>
            <person name="Goodwin L."/>
            <person name="Nolan M."/>
            <person name="Davenport K.W."/>
            <person name="Han C.S."/>
            <person name="Rubin E.M."/>
            <person name="Eisen J.A."/>
            <person name="Woyke T."/>
            <person name="Gugger M."/>
            <person name="Kerfeld C.A."/>
        </authorList>
    </citation>
    <scope>NUCLEOTIDE SEQUENCE [LARGE SCALE GENOMIC DNA]</scope>
    <source>
        <strain evidence="4">ATCC 29140 / PCC 7202</strain>
    </source>
</reference>
<dbReference type="Pfam" id="PF00535">
    <property type="entry name" value="Glycos_transf_2"/>
    <property type="match status" value="1"/>
</dbReference>
<dbReference type="AlphaFoldDB" id="K9YIM8"/>
<name>K9YIM8_CYASC</name>
<dbReference type="GO" id="GO:0016740">
    <property type="term" value="F:transferase activity"/>
    <property type="evidence" value="ECO:0007669"/>
    <property type="project" value="UniProtKB-KW"/>
</dbReference>
<feature type="domain" description="Glycosyltransferase 2-like" evidence="2">
    <location>
        <begin position="42"/>
        <end position="153"/>
    </location>
</feature>
<dbReference type="KEGG" id="csn:Cyast_0715"/>
<dbReference type="PANTHER" id="PTHR22916">
    <property type="entry name" value="GLYCOSYLTRANSFERASE"/>
    <property type="match status" value="1"/>
</dbReference>
<dbReference type="Proteomes" id="UP000010483">
    <property type="component" value="Chromosome"/>
</dbReference>